<dbReference type="InterPro" id="IPR011990">
    <property type="entry name" value="TPR-like_helical_dom_sf"/>
</dbReference>
<feature type="non-terminal residue" evidence="1">
    <location>
        <position position="294"/>
    </location>
</feature>
<proteinExistence type="predicted"/>
<dbReference type="PROSITE" id="PS50005">
    <property type="entry name" value="TPR"/>
    <property type="match status" value="1"/>
</dbReference>
<dbReference type="InterPro" id="IPR029787">
    <property type="entry name" value="Nucleotide_cyclase"/>
</dbReference>
<organism evidence="1">
    <name type="scientific">marine metagenome</name>
    <dbReference type="NCBI Taxonomy" id="408172"/>
    <lineage>
        <taxon>unclassified sequences</taxon>
        <taxon>metagenomes</taxon>
        <taxon>ecological metagenomes</taxon>
    </lineage>
</organism>
<evidence type="ECO:0000313" key="1">
    <source>
        <dbReference type="EMBL" id="SVD31544.1"/>
    </source>
</evidence>
<name>A0A382UB68_9ZZZZ</name>
<sequence length="294" mass="33321">SMAVEGGVFVSKEVHDQLSNQKEFEGVSLGLQKMKGAGRVIEVFGLKGEKLNEPNPKDYKENYCPCCDSNKEVPSIAIIPFRNKGKKKDDFFAYGICSELISDVSSAGLIRVASKKQIEDVGELPIDELSKKLDVRYIANGELWRMDEMFQLVIELYDSKEKRIIWSDNWEENWDDLPMIKGSLSDGILKVLNTKHKVEKKTDTIDTKAYEFYLKAKHKYEKRENTDDTEIARGLLNKAIELDDNLIVTKNLLGKTYKEMGDYDKAMEIYTPALAQAKELGDKQGMGNSLNNIG</sequence>
<dbReference type="AlphaFoldDB" id="A0A382UB68"/>
<reference evidence="1" key="1">
    <citation type="submission" date="2018-05" db="EMBL/GenBank/DDBJ databases">
        <authorList>
            <person name="Lanie J.A."/>
            <person name="Ng W.-L."/>
            <person name="Kazmierczak K.M."/>
            <person name="Andrzejewski T.M."/>
            <person name="Davidsen T.M."/>
            <person name="Wayne K.J."/>
            <person name="Tettelin H."/>
            <person name="Glass J.I."/>
            <person name="Rusch D."/>
            <person name="Podicherti R."/>
            <person name="Tsui H.-C.T."/>
            <person name="Winkler M.E."/>
        </authorList>
    </citation>
    <scope>NUCLEOTIDE SEQUENCE</scope>
</reference>
<gene>
    <name evidence="1" type="ORF">METZ01_LOCUS384398</name>
</gene>
<dbReference type="Gene3D" id="1.25.40.10">
    <property type="entry name" value="Tetratricopeptide repeat domain"/>
    <property type="match status" value="1"/>
</dbReference>
<dbReference type="SUPFAM" id="SSF55073">
    <property type="entry name" value="Nucleotide cyclase"/>
    <property type="match status" value="1"/>
</dbReference>
<protein>
    <submittedName>
        <fullName evidence="1">Uncharacterized protein</fullName>
    </submittedName>
</protein>
<feature type="non-terminal residue" evidence="1">
    <location>
        <position position="1"/>
    </location>
</feature>
<accession>A0A382UB68</accession>
<dbReference type="EMBL" id="UINC01142919">
    <property type="protein sequence ID" value="SVD31544.1"/>
    <property type="molecule type" value="Genomic_DNA"/>
</dbReference>
<dbReference type="InterPro" id="IPR019734">
    <property type="entry name" value="TPR_rpt"/>
</dbReference>
<dbReference type="SUPFAM" id="SSF48452">
    <property type="entry name" value="TPR-like"/>
    <property type="match status" value="1"/>
</dbReference>